<dbReference type="EMBL" id="FOMX01000014">
    <property type="protein sequence ID" value="SFE49467.1"/>
    <property type="molecule type" value="Genomic_DNA"/>
</dbReference>
<dbReference type="SUPFAM" id="SSF55785">
    <property type="entry name" value="PYP-like sensor domain (PAS domain)"/>
    <property type="match status" value="2"/>
</dbReference>
<evidence type="ECO:0000259" key="3">
    <source>
        <dbReference type="PROSITE" id="PS50801"/>
    </source>
</evidence>
<dbReference type="InterPro" id="IPR002645">
    <property type="entry name" value="STAS_dom"/>
</dbReference>
<dbReference type="Gene3D" id="3.30.750.24">
    <property type="entry name" value="STAS domain"/>
    <property type="match status" value="1"/>
</dbReference>
<protein>
    <submittedName>
        <fullName evidence="4">RsbT co-antagonist protein RsbR</fullName>
    </submittedName>
</protein>
<dbReference type="Pfam" id="PF08448">
    <property type="entry name" value="PAS_4"/>
    <property type="match status" value="1"/>
</dbReference>
<dbReference type="STRING" id="54.SAMN02745121_04486"/>
<reference evidence="5" key="1">
    <citation type="submission" date="2016-10" db="EMBL/GenBank/DDBJ databases">
        <authorList>
            <person name="Varghese N."/>
            <person name="Submissions S."/>
        </authorList>
    </citation>
    <scope>NUCLEOTIDE SEQUENCE [LARGE SCALE GENOMIC DNA]</scope>
    <source>
        <strain evidence="5">ATCC 25963</strain>
    </source>
</reference>
<dbReference type="InterPro" id="IPR000700">
    <property type="entry name" value="PAS-assoc_C"/>
</dbReference>
<dbReference type="CDD" id="cd07041">
    <property type="entry name" value="STAS_RsbR_RsbS_like"/>
    <property type="match status" value="1"/>
</dbReference>
<dbReference type="InterPro" id="IPR051932">
    <property type="entry name" value="Bact_StressResp_Reg"/>
</dbReference>
<name>A0A1I2B0D3_9BACT</name>
<dbReference type="Pfam" id="PF01740">
    <property type="entry name" value="STAS"/>
    <property type="match status" value="1"/>
</dbReference>
<dbReference type="PANTHER" id="PTHR33745">
    <property type="entry name" value="RSBT ANTAGONIST PROTEIN RSBS-RELATED"/>
    <property type="match status" value="1"/>
</dbReference>
<feature type="domain" description="PAC" evidence="2">
    <location>
        <begin position="215"/>
        <end position="266"/>
    </location>
</feature>
<dbReference type="InterPro" id="IPR013656">
    <property type="entry name" value="PAS_4"/>
</dbReference>
<evidence type="ECO:0000313" key="4">
    <source>
        <dbReference type="EMBL" id="SFE49467.1"/>
    </source>
</evidence>
<keyword evidence="1" id="KW-0597">Phosphoprotein</keyword>
<proteinExistence type="predicted"/>
<dbReference type="Proteomes" id="UP000199400">
    <property type="component" value="Unassembled WGS sequence"/>
</dbReference>
<dbReference type="SUPFAM" id="SSF52091">
    <property type="entry name" value="SpoIIaa-like"/>
    <property type="match status" value="1"/>
</dbReference>
<dbReference type="RefSeq" id="WP_096332134.1">
    <property type="nucleotide sequence ID" value="NZ_FOMX01000014.1"/>
</dbReference>
<dbReference type="AlphaFoldDB" id="A0A1I2B0D3"/>
<dbReference type="Gene3D" id="3.30.450.20">
    <property type="entry name" value="PAS domain"/>
    <property type="match status" value="2"/>
</dbReference>
<evidence type="ECO:0000256" key="1">
    <source>
        <dbReference type="ARBA" id="ARBA00022553"/>
    </source>
</evidence>
<dbReference type="InterPro" id="IPR035965">
    <property type="entry name" value="PAS-like_dom_sf"/>
</dbReference>
<organism evidence="4 5">
    <name type="scientific">Nannocystis exedens</name>
    <dbReference type="NCBI Taxonomy" id="54"/>
    <lineage>
        <taxon>Bacteria</taxon>
        <taxon>Pseudomonadati</taxon>
        <taxon>Myxococcota</taxon>
        <taxon>Polyangia</taxon>
        <taxon>Nannocystales</taxon>
        <taxon>Nannocystaceae</taxon>
        <taxon>Nannocystis</taxon>
    </lineage>
</organism>
<dbReference type="OrthoDB" id="5499650at2"/>
<dbReference type="PROSITE" id="PS50113">
    <property type="entry name" value="PAC"/>
    <property type="match status" value="1"/>
</dbReference>
<accession>A0A1I2B0D3</accession>
<dbReference type="Gene3D" id="2.10.70.100">
    <property type="match status" value="1"/>
</dbReference>
<sequence length="413" mass="45818">MATETQRAALDRMTRALHLSGAAVLEFEDLGADDPLAADAPAYYSDRVCELLGRERDAPPVVGTWLAAVHPDDRDEVRVARREQLLAAGAVTLEYRVVIGGATRWWQEQSEATPTRPGRASVVAVVRDITDERAEQEEVRRSVELLRQTQAAGAVGGWEVDLTNHALYWTEETHRLHEVPPGFVPDLATAINFYAPEHVPIISAAVERCMQGEPYDVQLEIVTFLGNRRHVQAAGVPYYEDGKLTRLYGIFRDITEQRRREDELRAQIEIIARQDSAIRQLSTPIIQLWDNILTLPLLGTIDAARAAHIMERLLAEVTRTRARFAILDLTGVEALDETTADHLLRLVRAVDLLGARGVLCGLQPAVAESLTSTGVELAGVVTYRNLHEALQRCLQVISARRPAAARSDMPSRT</sequence>
<evidence type="ECO:0000313" key="5">
    <source>
        <dbReference type="Proteomes" id="UP000199400"/>
    </source>
</evidence>
<dbReference type="InterPro" id="IPR013655">
    <property type="entry name" value="PAS_fold_3"/>
</dbReference>
<dbReference type="PROSITE" id="PS50801">
    <property type="entry name" value="STAS"/>
    <property type="match status" value="1"/>
</dbReference>
<dbReference type="CDD" id="cd00130">
    <property type="entry name" value="PAS"/>
    <property type="match status" value="1"/>
</dbReference>
<evidence type="ECO:0000259" key="2">
    <source>
        <dbReference type="PROSITE" id="PS50113"/>
    </source>
</evidence>
<dbReference type="InterPro" id="IPR036513">
    <property type="entry name" value="STAS_dom_sf"/>
</dbReference>
<gene>
    <name evidence="4" type="ORF">SAMN02745121_04486</name>
</gene>
<feature type="domain" description="STAS" evidence="3">
    <location>
        <begin position="282"/>
        <end position="393"/>
    </location>
</feature>
<dbReference type="InterPro" id="IPR000014">
    <property type="entry name" value="PAS"/>
</dbReference>
<dbReference type="Pfam" id="PF08447">
    <property type="entry name" value="PAS_3"/>
    <property type="match status" value="1"/>
</dbReference>
<dbReference type="PANTHER" id="PTHR33745:SF3">
    <property type="entry name" value="RSBT CO-ANTAGONIST PROTEIN RSBRC"/>
    <property type="match status" value="1"/>
</dbReference>
<keyword evidence="5" id="KW-1185">Reference proteome</keyword>